<feature type="region of interest" description="Disordered" evidence="2">
    <location>
        <begin position="320"/>
        <end position="345"/>
    </location>
</feature>
<feature type="coiled-coil region" evidence="1">
    <location>
        <begin position="112"/>
        <end position="151"/>
    </location>
</feature>
<reference evidence="3" key="1">
    <citation type="submission" date="2022-12" db="EMBL/GenBank/DDBJ databases">
        <authorList>
            <person name="Webb A."/>
        </authorList>
    </citation>
    <scope>NUCLEOTIDE SEQUENCE</scope>
    <source>
        <strain evidence="3">Pd1</strain>
    </source>
</reference>
<accession>A0AAV0VE82</accession>
<evidence type="ECO:0000256" key="2">
    <source>
        <dbReference type="SAM" id="MobiDB-lite"/>
    </source>
</evidence>
<dbReference type="AlphaFoldDB" id="A0AAV0VE82"/>
<evidence type="ECO:0000256" key="1">
    <source>
        <dbReference type="SAM" id="Coils"/>
    </source>
</evidence>
<organism evidence="3 4">
    <name type="scientific">Peronospora destructor</name>
    <dbReference type="NCBI Taxonomy" id="86335"/>
    <lineage>
        <taxon>Eukaryota</taxon>
        <taxon>Sar</taxon>
        <taxon>Stramenopiles</taxon>
        <taxon>Oomycota</taxon>
        <taxon>Peronosporomycetes</taxon>
        <taxon>Peronosporales</taxon>
        <taxon>Peronosporaceae</taxon>
        <taxon>Peronospora</taxon>
    </lineage>
</organism>
<sequence length="842" mass="94546">MADPAWGAGASSLFDEDMARTLYDFCYTSEPFPTQCHRLLWSQQQQQQQQQEQSCNEPNCEMLQLHGLPTIECPSNDTYHTKPMLAQCDEAVDMNAPSTSSDDWQRRHQFAILEQLEQQRDLRIQMNQHQQQQQEKQMQQQHMEVQKWQQEQVQRQQVQAQRHVERILQPRYSTSVGGLHQTGRTNELCTLRAPTPSFGSGGGLETVIQQPGQLYNARVGCNEQLPVRTTIAPIPTHSYMPDYRDRLRLGVSMDRNDGVFALQQDPQIVQAHLQAQNSENLAISAVHRRRRHDVRLLAGMQPERTKVPRMQTLQRYIQQEPLQPQPYSPAEINQRSRQGKASGPSLDDAFLDEIMEHLFTSAAPAVSKPTTVSASAGFNVFLGKAREKKVITSANPAQFRIRTGEEVQIEGQINVHLRLPIPPSGATVVPGVSLARQAVRLMTMQDILNYENGSSKANLSTKRPHGGKQKRIPPRRKILRKKASAKRQKMSQQQSAQNFQQLPTNQPAGAILPDQSENDVTASAFMSTARPYTPMHVAFLESRAARASEQAACITTTRPSIITISTPHSQSLLPAPVAQLSTEFAYPNIAAYEGPNSGNRKMAVTSTDMCNSSTTHQSIQQHTRTPPQDTAMLEQVMNDAQLANFLHSSTPEAKQTTIEPNALPVGQSNVDRVCDSPMDKAFGQHWRQQSSSEVSGSLKTANNVQSPIKLDVVENGKDAKIPKKIKKAKRLLARVISLATGGRGQQVYETLPLADVVITKTRSIAATAIAPATVTHTPVVSELPRMENRTVVIFCKRDFMRYQAVKIWRKYQEQLKKHEKWREVRVAGKRTRYLNSRYDGEI</sequence>
<evidence type="ECO:0000313" key="3">
    <source>
        <dbReference type="EMBL" id="CAI5746892.1"/>
    </source>
</evidence>
<comment type="caution">
    <text evidence="3">The sequence shown here is derived from an EMBL/GenBank/DDBJ whole genome shotgun (WGS) entry which is preliminary data.</text>
</comment>
<keyword evidence="1" id="KW-0175">Coiled coil</keyword>
<dbReference type="EMBL" id="CANTFM010002639">
    <property type="protein sequence ID" value="CAI5746892.1"/>
    <property type="molecule type" value="Genomic_DNA"/>
</dbReference>
<keyword evidence="4" id="KW-1185">Reference proteome</keyword>
<evidence type="ECO:0000313" key="4">
    <source>
        <dbReference type="Proteomes" id="UP001162029"/>
    </source>
</evidence>
<gene>
    <name evidence="3" type="ORF">PDE001_LOCUS11837</name>
</gene>
<protein>
    <submittedName>
        <fullName evidence="3">Uncharacterized protein</fullName>
    </submittedName>
</protein>
<feature type="compositionally biased region" description="Basic residues" evidence="2">
    <location>
        <begin position="462"/>
        <end position="489"/>
    </location>
</feature>
<dbReference type="Proteomes" id="UP001162029">
    <property type="component" value="Unassembled WGS sequence"/>
</dbReference>
<feature type="region of interest" description="Disordered" evidence="2">
    <location>
        <begin position="453"/>
        <end position="498"/>
    </location>
</feature>
<name>A0AAV0VE82_9STRA</name>
<proteinExistence type="predicted"/>